<comment type="similarity">
    <text evidence="4">Belongs to the L/F-transferase family.</text>
</comment>
<dbReference type="PANTHER" id="PTHR30098">
    <property type="entry name" value="LEUCYL/PHENYLALANYL-TRNA--PROTEIN TRANSFERASE"/>
    <property type="match status" value="1"/>
</dbReference>
<keyword evidence="3 4" id="KW-0012">Acyltransferase</keyword>
<evidence type="ECO:0000256" key="4">
    <source>
        <dbReference type="HAMAP-Rule" id="MF_00688"/>
    </source>
</evidence>
<dbReference type="Proteomes" id="UP000283734">
    <property type="component" value="Unassembled WGS sequence"/>
</dbReference>
<dbReference type="NCBIfam" id="TIGR00667">
    <property type="entry name" value="aat"/>
    <property type="match status" value="1"/>
</dbReference>
<protein>
    <recommendedName>
        <fullName evidence="4">Leucyl/phenylalanyl-tRNA--protein transferase</fullName>
        <ecNumber evidence="4">2.3.2.6</ecNumber>
    </recommendedName>
    <alternativeName>
        <fullName evidence="4">L/F-transferase</fullName>
    </alternativeName>
    <alternativeName>
        <fullName evidence="4">Leucyltransferase</fullName>
    </alternativeName>
    <alternativeName>
        <fullName evidence="4">Phenyalanyltransferase</fullName>
    </alternativeName>
</protein>
<comment type="subcellular location">
    <subcellularLocation>
        <location evidence="4">Cytoplasm</location>
    </subcellularLocation>
</comment>
<dbReference type="GO" id="GO:0008914">
    <property type="term" value="F:leucyl-tRNA--protein transferase activity"/>
    <property type="evidence" value="ECO:0007669"/>
    <property type="project" value="UniProtKB-UniRule"/>
</dbReference>
<name>A0A418Y349_9GAMM</name>
<comment type="catalytic activity">
    <reaction evidence="4">
        <text>N-terminal L-lysyl-[protein] + L-leucyl-tRNA(Leu) = N-terminal L-leucyl-L-lysyl-[protein] + tRNA(Leu) + H(+)</text>
        <dbReference type="Rhea" id="RHEA:12340"/>
        <dbReference type="Rhea" id="RHEA-COMP:9613"/>
        <dbReference type="Rhea" id="RHEA-COMP:9622"/>
        <dbReference type="Rhea" id="RHEA-COMP:12670"/>
        <dbReference type="Rhea" id="RHEA-COMP:12671"/>
        <dbReference type="ChEBI" id="CHEBI:15378"/>
        <dbReference type="ChEBI" id="CHEBI:65249"/>
        <dbReference type="ChEBI" id="CHEBI:78442"/>
        <dbReference type="ChEBI" id="CHEBI:78494"/>
        <dbReference type="ChEBI" id="CHEBI:133043"/>
        <dbReference type="EC" id="2.3.2.6"/>
    </reaction>
</comment>
<evidence type="ECO:0000313" key="6">
    <source>
        <dbReference type="Proteomes" id="UP000283734"/>
    </source>
</evidence>
<reference evidence="5 6" key="1">
    <citation type="submission" date="2018-09" db="EMBL/GenBank/DDBJ databases">
        <title>Alcanivorax profundi sp. nov., isolated from 1000 m-depth seawater of the Mariana Trench.</title>
        <authorList>
            <person name="Liu J."/>
        </authorList>
    </citation>
    <scope>NUCLEOTIDE SEQUENCE [LARGE SCALE GENOMIC DNA]</scope>
    <source>
        <strain evidence="5 6">MTEO17</strain>
    </source>
</reference>
<keyword evidence="6" id="KW-1185">Reference proteome</keyword>
<accession>A0A418Y349</accession>
<evidence type="ECO:0000256" key="2">
    <source>
        <dbReference type="ARBA" id="ARBA00022679"/>
    </source>
</evidence>
<proteinExistence type="inferred from homology"/>
<dbReference type="OrthoDB" id="9790282at2"/>
<keyword evidence="1 4" id="KW-0963">Cytoplasm</keyword>
<dbReference type="SUPFAM" id="SSF55729">
    <property type="entry name" value="Acyl-CoA N-acyltransferases (Nat)"/>
    <property type="match status" value="1"/>
</dbReference>
<evidence type="ECO:0000256" key="1">
    <source>
        <dbReference type="ARBA" id="ARBA00022490"/>
    </source>
</evidence>
<dbReference type="EC" id="2.3.2.6" evidence="4"/>
<dbReference type="Pfam" id="PF03588">
    <property type="entry name" value="Leu_Phe_trans"/>
    <property type="match status" value="1"/>
</dbReference>
<sequence length="237" mass="26399">MVPWLEPGSPFPDTRDALTDPDGLLAAGADLSSSTLIRAYSRGIFPWYDADHQPILWWSPAPRCIFFPDDIHISRSLQRHLRNSEFSVTLDRAFERVMRLCAQPRSDGHGTWISDDMIEAYVGLHRQGYAHSLEIWQDGDIAGAIYGIKLGQVFFGESMVSPRRNGSKMALAALKKLAPALDITLIDAQVENPHLLSMGARLLERPQFEALLSERITATPGPEQWPATEWAGLPAQP</sequence>
<dbReference type="AlphaFoldDB" id="A0A418Y349"/>
<dbReference type="InterPro" id="IPR004616">
    <property type="entry name" value="Leu/Phe-tRNA_Trfase"/>
</dbReference>
<comment type="function">
    <text evidence="4">Functions in the N-end rule pathway of protein degradation where it conjugates Leu, Phe and, less efficiently, Met from aminoacyl-tRNAs to the N-termini of proteins containing an N-terminal arginine or lysine.</text>
</comment>
<dbReference type="Gene3D" id="3.30.70.3550">
    <property type="entry name" value="Leucyl/phenylalanyl-tRNA-protein transferase, N-terminal domain"/>
    <property type="match status" value="1"/>
</dbReference>
<dbReference type="InterPro" id="IPR042221">
    <property type="entry name" value="Leu/Phe-tRNA_Trfase_N"/>
</dbReference>
<dbReference type="InterPro" id="IPR042203">
    <property type="entry name" value="Leu/Phe-tRNA_Trfase_C"/>
</dbReference>
<comment type="caution">
    <text evidence="5">The sequence shown here is derived from an EMBL/GenBank/DDBJ whole genome shotgun (WGS) entry which is preliminary data.</text>
</comment>
<dbReference type="RefSeq" id="WP_119917505.1">
    <property type="nucleotide sequence ID" value="NZ_QYYA01000001.1"/>
</dbReference>
<comment type="catalytic activity">
    <reaction evidence="4">
        <text>L-phenylalanyl-tRNA(Phe) + an N-terminal L-alpha-aminoacyl-[protein] = an N-terminal L-phenylalanyl-L-alpha-aminoacyl-[protein] + tRNA(Phe)</text>
        <dbReference type="Rhea" id="RHEA:43632"/>
        <dbReference type="Rhea" id="RHEA-COMP:9668"/>
        <dbReference type="Rhea" id="RHEA-COMP:9699"/>
        <dbReference type="Rhea" id="RHEA-COMP:10636"/>
        <dbReference type="Rhea" id="RHEA-COMP:10637"/>
        <dbReference type="ChEBI" id="CHEBI:78442"/>
        <dbReference type="ChEBI" id="CHEBI:78531"/>
        <dbReference type="ChEBI" id="CHEBI:78597"/>
        <dbReference type="ChEBI" id="CHEBI:83561"/>
        <dbReference type="EC" id="2.3.2.6"/>
    </reaction>
</comment>
<keyword evidence="2 4" id="KW-0808">Transferase</keyword>
<evidence type="ECO:0000313" key="5">
    <source>
        <dbReference type="EMBL" id="RJG19945.1"/>
    </source>
</evidence>
<comment type="catalytic activity">
    <reaction evidence="4">
        <text>N-terminal L-arginyl-[protein] + L-leucyl-tRNA(Leu) = N-terminal L-leucyl-L-arginyl-[protein] + tRNA(Leu) + H(+)</text>
        <dbReference type="Rhea" id="RHEA:50416"/>
        <dbReference type="Rhea" id="RHEA-COMP:9613"/>
        <dbReference type="Rhea" id="RHEA-COMP:9622"/>
        <dbReference type="Rhea" id="RHEA-COMP:12672"/>
        <dbReference type="Rhea" id="RHEA-COMP:12673"/>
        <dbReference type="ChEBI" id="CHEBI:15378"/>
        <dbReference type="ChEBI" id="CHEBI:64719"/>
        <dbReference type="ChEBI" id="CHEBI:78442"/>
        <dbReference type="ChEBI" id="CHEBI:78494"/>
        <dbReference type="ChEBI" id="CHEBI:133044"/>
        <dbReference type="EC" id="2.3.2.6"/>
    </reaction>
</comment>
<organism evidence="5 6">
    <name type="scientific">Alcanivorax profundi</name>
    <dbReference type="NCBI Taxonomy" id="2338368"/>
    <lineage>
        <taxon>Bacteria</taxon>
        <taxon>Pseudomonadati</taxon>
        <taxon>Pseudomonadota</taxon>
        <taxon>Gammaproteobacteria</taxon>
        <taxon>Oceanospirillales</taxon>
        <taxon>Alcanivoracaceae</taxon>
        <taxon>Alcanivorax</taxon>
    </lineage>
</organism>
<dbReference type="Gene3D" id="3.40.630.70">
    <property type="entry name" value="Leucyl/phenylalanyl-tRNA-protein transferase, C-terminal domain"/>
    <property type="match status" value="1"/>
</dbReference>
<dbReference type="EMBL" id="QYYA01000001">
    <property type="protein sequence ID" value="RJG19945.1"/>
    <property type="molecule type" value="Genomic_DNA"/>
</dbReference>
<dbReference type="HAMAP" id="MF_00688">
    <property type="entry name" value="Leu_Phe_trans"/>
    <property type="match status" value="1"/>
</dbReference>
<dbReference type="GO" id="GO:0030163">
    <property type="term" value="P:protein catabolic process"/>
    <property type="evidence" value="ECO:0007669"/>
    <property type="project" value="UniProtKB-UniRule"/>
</dbReference>
<dbReference type="PANTHER" id="PTHR30098:SF2">
    <property type="entry name" value="LEUCYL_PHENYLALANYL-TRNA--PROTEIN TRANSFERASE"/>
    <property type="match status" value="1"/>
</dbReference>
<gene>
    <name evidence="4" type="primary">aat</name>
    <name evidence="5" type="ORF">D4A39_03660</name>
</gene>
<evidence type="ECO:0000256" key="3">
    <source>
        <dbReference type="ARBA" id="ARBA00023315"/>
    </source>
</evidence>
<dbReference type="GO" id="GO:0005737">
    <property type="term" value="C:cytoplasm"/>
    <property type="evidence" value="ECO:0007669"/>
    <property type="project" value="UniProtKB-SubCell"/>
</dbReference>
<dbReference type="InterPro" id="IPR016181">
    <property type="entry name" value="Acyl_CoA_acyltransferase"/>
</dbReference>